<proteinExistence type="predicted"/>
<dbReference type="InterPro" id="IPR000210">
    <property type="entry name" value="BTB/POZ_dom"/>
</dbReference>
<dbReference type="Proteomes" id="UP000825890">
    <property type="component" value="Unassembled WGS sequence"/>
</dbReference>
<dbReference type="Gene3D" id="3.30.710.10">
    <property type="entry name" value="Potassium Channel Kv1.1, Chain A"/>
    <property type="match status" value="1"/>
</dbReference>
<dbReference type="InterPro" id="IPR011333">
    <property type="entry name" value="SKP1/BTB/POZ_sf"/>
</dbReference>
<sequence>MADKGLMAPGGNIVLVVGSAAQEIRVSSDVLFAASPVFKTILNPPLQEGKPPRSGSEPVKIPLPEDDPNAMFVLCHLLHLDSFNASDNFNCNFVKFANFGILVGTR</sequence>
<organism evidence="2 3">
    <name type="scientific">Cercospora kikuchii</name>
    <dbReference type="NCBI Taxonomy" id="84275"/>
    <lineage>
        <taxon>Eukaryota</taxon>
        <taxon>Fungi</taxon>
        <taxon>Dikarya</taxon>
        <taxon>Ascomycota</taxon>
        <taxon>Pezizomycotina</taxon>
        <taxon>Dothideomycetes</taxon>
        <taxon>Dothideomycetidae</taxon>
        <taxon>Mycosphaerellales</taxon>
        <taxon>Mycosphaerellaceae</taxon>
        <taxon>Cercospora</taxon>
    </lineage>
</organism>
<dbReference type="RefSeq" id="XP_044660326.1">
    <property type="nucleotide sequence ID" value="XM_044804391.1"/>
</dbReference>
<dbReference type="PROSITE" id="PS50097">
    <property type="entry name" value="BTB"/>
    <property type="match status" value="1"/>
</dbReference>
<evidence type="ECO:0000313" key="3">
    <source>
        <dbReference type="Proteomes" id="UP000825890"/>
    </source>
</evidence>
<evidence type="ECO:0000313" key="2">
    <source>
        <dbReference type="EMBL" id="GIZ45839.1"/>
    </source>
</evidence>
<reference evidence="2 3" key="1">
    <citation type="submission" date="2021-01" db="EMBL/GenBank/DDBJ databases">
        <title>Cercospora kikuchii MAFF 305040 whole genome shotgun sequence.</title>
        <authorList>
            <person name="Kashiwa T."/>
            <person name="Suzuki T."/>
        </authorList>
    </citation>
    <scope>NUCLEOTIDE SEQUENCE [LARGE SCALE GENOMIC DNA]</scope>
    <source>
        <strain evidence="2 3">MAFF 305040</strain>
    </source>
</reference>
<dbReference type="GeneID" id="68294564"/>
<feature type="domain" description="BTB" evidence="1">
    <location>
        <begin position="11"/>
        <end position="87"/>
    </location>
</feature>
<dbReference type="OrthoDB" id="3650604at2759"/>
<protein>
    <recommendedName>
        <fullName evidence="1">BTB domain-containing protein</fullName>
    </recommendedName>
</protein>
<keyword evidence="3" id="KW-1185">Reference proteome</keyword>
<dbReference type="AlphaFoldDB" id="A0A9P3FJR3"/>
<accession>A0A9P3FJR3</accession>
<gene>
    <name evidence="2" type="ORF">CKM354_000898900</name>
</gene>
<name>A0A9P3FJR3_9PEZI</name>
<dbReference type="SUPFAM" id="SSF54695">
    <property type="entry name" value="POZ domain"/>
    <property type="match status" value="1"/>
</dbReference>
<evidence type="ECO:0000259" key="1">
    <source>
        <dbReference type="PROSITE" id="PS50097"/>
    </source>
</evidence>
<dbReference type="EMBL" id="BOLY01000006">
    <property type="protein sequence ID" value="GIZ45839.1"/>
    <property type="molecule type" value="Genomic_DNA"/>
</dbReference>
<comment type="caution">
    <text evidence="2">The sequence shown here is derived from an EMBL/GenBank/DDBJ whole genome shotgun (WGS) entry which is preliminary data.</text>
</comment>